<evidence type="ECO:0000313" key="4">
    <source>
        <dbReference type="Proteomes" id="UP000230119"/>
    </source>
</evidence>
<dbReference type="Proteomes" id="UP000230119">
    <property type="component" value="Unassembled WGS sequence"/>
</dbReference>
<dbReference type="InterPro" id="IPR029062">
    <property type="entry name" value="Class_I_gatase-like"/>
</dbReference>
<evidence type="ECO:0000313" key="3">
    <source>
        <dbReference type="EMBL" id="PIV07917.1"/>
    </source>
</evidence>
<protein>
    <recommendedName>
        <fullName evidence="2">ABC-type uncharacterized transport system domain-containing protein</fullName>
    </recommendedName>
</protein>
<sequence>FGIVLSSNDKREVIPQVSDYQNLEYNITSALYRLTKTEMAKVAFVRESQGGYGQQDPLNSLKKVLSQQYTVVNLDLSTIKEEDTNTFLKEYATIVLLDSGTNKYSPEQIQLLKKYYESGKNVIVFADGIKIDERTLTVTEADHNLNELTATYGAHIDYNAVLSTSAEYVNFGNATSQFLAPYPFWIRSNLFNKKSGLFANIQFVTFPWSSSLSLKKTNKIAITPLIVTSKKSWIQKDTFSLSPNTIPQPIQRDLKEFVLGAMLKNNKGGEMIVISSSRFPLEQYISRGGGNLDFILNAIDTFSSNGALSGIRSRIVSFYPLPDLSDSQKDIYKYMAILLFPLLWGIYGVIRLMKRK</sequence>
<dbReference type="Pfam" id="PF09822">
    <property type="entry name" value="ABC_transp_aux"/>
    <property type="match status" value="1"/>
</dbReference>
<evidence type="ECO:0000256" key="1">
    <source>
        <dbReference type="SAM" id="Phobius"/>
    </source>
</evidence>
<dbReference type="AlphaFoldDB" id="A0A2M7BR58"/>
<evidence type="ECO:0000259" key="2">
    <source>
        <dbReference type="Pfam" id="PF09822"/>
    </source>
</evidence>
<gene>
    <name evidence="3" type="ORF">COS52_05425</name>
</gene>
<comment type="caution">
    <text evidence="3">The sequence shown here is derived from an EMBL/GenBank/DDBJ whole genome shotgun (WGS) entry which is preliminary data.</text>
</comment>
<dbReference type="EMBL" id="PEVA01000227">
    <property type="protein sequence ID" value="PIV07917.1"/>
    <property type="molecule type" value="Genomic_DNA"/>
</dbReference>
<reference evidence="4" key="1">
    <citation type="submission" date="2017-09" db="EMBL/GenBank/DDBJ databases">
        <title>Depth-based differentiation of microbial function through sediment-hosted aquifers and enrichment of novel symbionts in the deep terrestrial subsurface.</title>
        <authorList>
            <person name="Probst A.J."/>
            <person name="Ladd B."/>
            <person name="Jarett J.K."/>
            <person name="Geller-Mcgrath D.E."/>
            <person name="Sieber C.M.K."/>
            <person name="Emerson J.B."/>
            <person name="Anantharaman K."/>
            <person name="Thomas B.C."/>
            <person name="Malmstrom R."/>
            <person name="Stieglmeier M."/>
            <person name="Klingl A."/>
            <person name="Woyke T."/>
            <person name="Ryan C.M."/>
            <person name="Banfield J.F."/>
        </authorList>
    </citation>
    <scope>NUCLEOTIDE SEQUENCE [LARGE SCALE GENOMIC DNA]</scope>
</reference>
<keyword evidence="1" id="KW-0812">Transmembrane</keyword>
<keyword evidence="1" id="KW-1133">Transmembrane helix</keyword>
<name>A0A2M7BR58_9BACT</name>
<feature type="domain" description="ABC-type uncharacterised transport system" evidence="2">
    <location>
        <begin position="41"/>
        <end position="297"/>
    </location>
</feature>
<feature type="transmembrane region" description="Helical" evidence="1">
    <location>
        <begin position="331"/>
        <end position="350"/>
    </location>
</feature>
<accession>A0A2M7BR58</accession>
<keyword evidence="1" id="KW-0472">Membrane</keyword>
<proteinExistence type="predicted"/>
<dbReference type="InterPro" id="IPR019196">
    <property type="entry name" value="ABC_transp_unknown"/>
</dbReference>
<organism evidence="3 4">
    <name type="scientific">Candidatus Roizmanbacteria bacterium CG03_land_8_20_14_0_80_39_12</name>
    <dbReference type="NCBI Taxonomy" id="1974847"/>
    <lineage>
        <taxon>Bacteria</taxon>
        <taxon>Candidatus Roizmaniibacteriota</taxon>
    </lineage>
</organism>
<feature type="non-terminal residue" evidence="3">
    <location>
        <position position="1"/>
    </location>
</feature>
<dbReference type="SUPFAM" id="SSF52317">
    <property type="entry name" value="Class I glutamine amidotransferase-like"/>
    <property type="match status" value="1"/>
</dbReference>